<evidence type="ECO:0000256" key="1">
    <source>
        <dbReference type="SAM" id="MobiDB-lite"/>
    </source>
</evidence>
<feature type="compositionally biased region" description="Low complexity" evidence="1">
    <location>
        <begin position="43"/>
        <end position="53"/>
    </location>
</feature>
<organism evidence="2 3">
    <name type="scientific">Amycolatopsis cynarae</name>
    <dbReference type="NCBI Taxonomy" id="2995223"/>
    <lineage>
        <taxon>Bacteria</taxon>
        <taxon>Bacillati</taxon>
        <taxon>Actinomycetota</taxon>
        <taxon>Actinomycetes</taxon>
        <taxon>Pseudonocardiales</taxon>
        <taxon>Pseudonocardiaceae</taxon>
        <taxon>Amycolatopsis</taxon>
    </lineage>
</organism>
<reference evidence="2" key="1">
    <citation type="submission" date="2022-11" db="EMBL/GenBank/DDBJ databases">
        <authorList>
            <person name="Mo P."/>
        </authorList>
    </citation>
    <scope>NUCLEOTIDE SEQUENCE</scope>
    <source>
        <strain evidence="2">HUAS 11-8</strain>
    </source>
</reference>
<protein>
    <recommendedName>
        <fullName evidence="4">Serine/threonine protein kinase</fullName>
    </recommendedName>
</protein>
<sequence length="190" mass="18355">MDSARSRVVSGRVTGGLLVAGLAVTGWVTGCGSSGQDAPPPAGVTTTGPAGQGAPPPGAPPQGTGEAPPSPQAAPPPAADGGAERCSTGNCEISVSGPMDIRLTGQGGGITTLTVERADPNGLVYRAVSGGRSSSGNLQPGCTVSLTRSGQYSVCSDDGEPGPPVRKAGVLAMQVLDGGAGGLRLRLVSG</sequence>
<accession>A0ABY7BAU9</accession>
<evidence type="ECO:0000313" key="2">
    <source>
        <dbReference type="EMBL" id="WAL68347.1"/>
    </source>
</evidence>
<feature type="compositionally biased region" description="Pro residues" evidence="1">
    <location>
        <begin position="68"/>
        <end position="78"/>
    </location>
</feature>
<dbReference type="PROSITE" id="PS51257">
    <property type="entry name" value="PROKAR_LIPOPROTEIN"/>
    <property type="match status" value="1"/>
</dbReference>
<dbReference type="EMBL" id="CP113836">
    <property type="protein sequence ID" value="WAL68347.1"/>
    <property type="molecule type" value="Genomic_DNA"/>
</dbReference>
<evidence type="ECO:0000313" key="3">
    <source>
        <dbReference type="Proteomes" id="UP001163203"/>
    </source>
</evidence>
<evidence type="ECO:0008006" key="4">
    <source>
        <dbReference type="Google" id="ProtNLM"/>
    </source>
</evidence>
<gene>
    <name evidence="2" type="ORF">ORV05_11445</name>
</gene>
<dbReference type="RefSeq" id="WP_268758440.1">
    <property type="nucleotide sequence ID" value="NZ_CP113836.1"/>
</dbReference>
<dbReference type="Proteomes" id="UP001163203">
    <property type="component" value="Chromosome"/>
</dbReference>
<proteinExistence type="predicted"/>
<name>A0ABY7BAU9_9PSEU</name>
<feature type="region of interest" description="Disordered" evidence="1">
    <location>
        <begin position="28"/>
        <end position="89"/>
    </location>
</feature>
<keyword evidence="3" id="KW-1185">Reference proteome</keyword>